<sequence>MTRRVAPLSKLHIPAILTTACRAPLSKLRQTNHGSWWACYDAPQGVNGKRRQPRLGPYRTKTDAQDGLADELGKVGHAFLDFAAEERLYALFHLTAFRGPRRAEVAGPPWTDLDQSGSITVRETRPDDDDTKSEAGDRNVGLDEETVKVLRAWRTRQKEEKLKAGLEVWIDSGRVFTRPDGSALRPEWISQRFAVERYNAIRRRHYKEGWPSSRSPGAIA</sequence>
<comment type="caution">
    <text evidence="3">The sequence shown here is derived from an EMBL/GenBank/DDBJ whole genome shotgun (WGS) entry which is preliminary data.</text>
</comment>
<evidence type="ECO:0000313" key="3">
    <source>
        <dbReference type="EMBL" id="GAA2622046.1"/>
    </source>
</evidence>
<gene>
    <name evidence="3" type="ORF">GCM10010411_67600</name>
</gene>
<feature type="region of interest" description="Disordered" evidence="2">
    <location>
        <begin position="105"/>
        <end position="140"/>
    </location>
</feature>
<evidence type="ECO:0008006" key="5">
    <source>
        <dbReference type="Google" id="ProtNLM"/>
    </source>
</evidence>
<keyword evidence="1" id="KW-0233">DNA recombination</keyword>
<evidence type="ECO:0000256" key="2">
    <source>
        <dbReference type="SAM" id="MobiDB-lite"/>
    </source>
</evidence>
<organism evidence="3 4">
    <name type="scientific">Actinomadura fulvescens</name>
    <dbReference type="NCBI Taxonomy" id="46160"/>
    <lineage>
        <taxon>Bacteria</taxon>
        <taxon>Bacillati</taxon>
        <taxon>Actinomycetota</taxon>
        <taxon>Actinomycetes</taxon>
        <taxon>Streptosporangiales</taxon>
        <taxon>Thermomonosporaceae</taxon>
        <taxon>Actinomadura</taxon>
    </lineage>
</organism>
<dbReference type="InterPro" id="IPR011010">
    <property type="entry name" value="DNA_brk_join_enz"/>
</dbReference>
<dbReference type="RefSeq" id="WP_344546535.1">
    <property type="nucleotide sequence ID" value="NZ_BAAATD010000010.1"/>
</dbReference>
<evidence type="ECO:0000256" key="1">
    <source>
        <dbReference type="ARBA" id="ARBA00023172"/>
    </source>
</evidence>
<dbReference type="Proteomes" id="UP001501509">
    <property type="component" value="Unassembled WGS sequence"/>
</dbReference>
<reference evidence="4" key="1">
    <citation type="journal article" date="2019" name="Int. J. Syst. Evol. Microbiol.">
        <title>The Global Catalogue of Microorganisms (GCM) 10K type strain sequencing project: providing services to taxonomists for standard genome sequencing and annotation.</title>
        <authorList>
            <consortium name="The Broad Institute Genomics Platform"/>
            <consortium name="The Broad Institute Genome Sequencing Center for Infectious Disease"/>
            <person name="Wu L."/>
            <person name="Ma J."/>
        </authorList>
    </citation>
    <scope>NUCLEOTIDE SEQUENCE [LARGE SCALE GENOMIC DNA]</scope>
    <source>
        <strain evidence="4">JCM 6833</strain>
    </source>
</reference>
<evidence type="ECO:0000313" key="4">
    <source>
        <dbReference type="Proteomes" id="UP001501509"/>
    </source>
</evidence>
<dbReference type="InterPro" id="IPR013762">
    <property type="entry name" value="Integrase-like_cat_sf"/>
</dbReference>
<dbReference type="PROSITE" id="PS51257">
    <property type="entry name" value="PROKAR_LIPOPROTEIN"/>
    <property type="match status" value="1"/>
</dbReference>
<name>A0ABP6CN42_9ACTN</name>
<proteinExistence type="predicted"/>
<keyword evidence="4" id="KW-1185">Reference proteome</keyword>
<dbReference type="SUPFAM" id="SSF56349">
    <property type="entry name" value="DNA breaking-rejoining enzymes"/>
    <property type="match status" value="1"/>
</dbReference>
<protein>
    <recommendedName>
        <fullName evidence="5">Integrase</fullName>
    </recommendedName>
</protein>
<dbReference type="EMBL" id="BAAATD010000010">
    <property type="protein sequence ID" value="GAA2622046.1"/>
    <property type="molecule type" value="Genomic_DNA"/>
</dbReference>
<accession>A0ABP6CN42</accession>
<dbReference type="Gene3D" id="1.10.443.10">
    <property type="entry name" value="Intergrase catalytic core"/>
    <property type="match status" value="1"/>
</dbReference>